<comment type="caution">
    <text evidence="2">The sequence shown here is derived from an EMBL/GenBank/DDBJ whole genome shotgun (WGS) entry which is preliminary data.</text>
</comment>
<organism evidence="2 3">
    <name type="scientific">Catonella massiliensis</name>
    <dbReference type="NCBI Taxonomy" id="2799636"/>
    <lineage>
        <taxon>Bacteria</taxon>
        <taxon>Bacillati</taxon>
        <taxon>Bacillota</taxon>
        <taxon>Clostridia</taxon>
        <taxon>Lachnospirales</taxon>
        <taxon>Lachnospiraceae</taxon>
        <taxon>Catonella</taxon>
    </lineage>
</organism>
<reference evidence="2 3" key="1">
    <citation type="submission" date="2021-01" db="EMBL/GenBank/DDBJ databases">
        <title>Isolation and description of Catonella massiliensis sp. nov., a novel Catonella species, isolated from a stable periodontitis subject.</title>
        <authorList>
            <person name="Antezack A."/>
            <person name="Boxberger M."/>
            <person name="La Scola B."/>
            <person name="Monnet-Corti V."/>
        </authorList>
    </citation>
    <scope>NUCLEOTIDE SEQUENCE [LARGE SCALE GENOMIC DNA]</scope>
    <source>
        <strain evidence="2 3">Marseille-Q4567</strain>
    </source>
</reference>
<gene>
    <name evidence="2" type="ORF">JJN12_03285</name>
</gene>
<dbReference type="Proteomes" id="UP000604730">
    <property type="component" value="Unassembled WGS sequence"/>
</dbReference>
<name>A0ABS1IY38_9FIRM</name>
<keyword evidence="3" id="KW-1185">Reference proteome</keyword>
<dbReference type="SUPFAM" id="SSF143100">
    <property type="entry name" value="TTHA1013/TTHA0281-like"/>
    <property type="match status" value="1"/>
</dbReference>
<dbReference type="InterPro" id="IPR035069">
    <property type="entry name" value="TTHA1013/TTHA0281-like"/>
</dbReference>
<evidence type="ECO:0000313" key="2">
    <source>
        <dbReference type="EMBL" id="MBK5896811.1"/>
    </source>
</evidence>
<accession>A0ABS1IY38</accession>
<protein>
    <submittedName>
        <fullName evidence="2">DUF1902 domain-containing protein</fullName>
    </submittedName>
</protein>
<dbReference type="Pfam" id="PF08972">
    <property type="entry name" value="DUF1902"/>
    <property type="match status" value="1"/>
</dbReference>
<proteinExistence type="predicted"/>
<dbReference type="Gene3D" id="3.30.2390.10">
    <property type="entry name" value="TTHA1013-like"/>
    <property type="match status" value="1"/>
</dbReference>
<dbReference type="EMBL" id="JAEPRJ010000001">
    <property type="protein sequence ID" value="MBK5896811.1"/>
    <property type="molecule type" value="Genomic_DNA"/>
</dbReference>
<feature type="domain" description="DUF1902" evidence="1">
    <location>
        <begin position="3"/>
        <end position="61"/>
    </location>
</feature>
<dbReference type="InterPro" id="IPR015066">
    <property type="entry name" value="DUF1902"/>
</dbReference>
<evidence type="ECO:0000259" key="1">
    <source>
        <dbReference type="Pfam" id="PF08972"/>
    </source>
</evidence>
<sequence>MNYTVNLLWDSEADVWVATSDDIIGLVLESGSLDVLIERVRRIAPELLELNHQPIEHAKILFKSERLEEVYA</sequence>
<evidence type="ECO:0000313" key="3">
    <source>
        <dbReference type="Proteomes" id="UP000604730"/>
    </source>
</evidence>
<dbReference type="RefSeq" id="WP_208428359.1">
    <property type="nucleotide sequence ID" value="NZ_JAEPRJ010000001.1"/>
</dbReference>